<gene>
    <name evidence="2" type="ORF">GCM10009830_10380</name>
</gene>
<keyword evidence="1" id="KW-0812">Transmembrane</keyword>
<keyword evidence="3" id="KW-1185">Reference proteome</keyword>
<proteinExistence type="predicted"/>
<evidence type="ECO:0000313" key="3">
    <source>
        <dbReference type="Proteomes" id="UP001499851"/>
    </source>
</evidence>
<evidence type="ECO:0000256" key="1">
    <source>
        <dbReference type="SAM" id="Phobius"/>
    </source>
</evidence>
<feature type="transmembrane region" description="Helical" evidence="1">
    <location>
        <begin position="197"/>
        <end position="221"/>
    </location>
</feature>
<comment type="caution">
    <text evidence="2">The sequence shown here is derived from an EMBL/GenBank/DDBJ whole genome shotgun (WGS) entry which is preliminary data.</text>
</comment>
<keyword evidence="1" id="KW-0472">Membrane</keyword>
<name>A0ABN2G8D2_9ACTN</name>
<evidence type="ECO:0000313" key="2">
    <source>
        <dbReference type="EMBL" id="GAA1666662.1"/>
    </source>
</evidence>
<accession>A0ABN2G8D2</accession>
<dbReference type="EMBL" id="BAAAQF010000004">
    <property type="protein sequence ID" value="GAA1666662.1"/>
    <property type="molecule type" value="Genomic_DNA"/>
</dbReference>
<dbReference type="Proteomes" id="UP001499851">
    <property type="component" value="Unassembled WGS sequence"/>
</dbReference>
<protein>
    <submittedName>
        <fullName evidence="2">Uncharacterized protein</fullName>
    </submittedName>
</protein>
<feature type="transmembrane region" description="Helical" evidence="1">
    <location>
        <begin position="151"/>
        <end position="173"/>
    </location>
</feature>
<feature type="transmembrane region" description="Helical" evidence="1">
    <location>
        <begin position="121"/>
        <end position="139"/>
    </location>
</feature>
<reference evidence="2 3" key="1">
    <citation type="journal article" date="2019" name="Int. J. Syst. Evol. Microbiol.">
        <title>The Global Catalogue of Microorganisms (GCM) 10K type strain sequencing project: providing services to taxonomists for standard genome sequencing and annotation.</title>
        <authorList>
            <consortium name="The Broad Institute Genomics Platform"/>
            <consortium name="The Broad Institute Genome Sequencing Center for Infectious Disease"/>
            <person name="Wu L."/>
            <person name="Ma J."/>
        </authorList>
    </citation>
    <scope>NUCLEOTIDE SEQUENCE [LARGE SCALE GENOMIC DNA]</scope>
    <source>
        <strain evidence="2 3">JCM 16001</strain>
    </source>
</reference>
<keyword evidence="1" id="KW-1133">Transmembrane helix</keyword>
<dbReference type="RefSeq" id="WP_344482654.1">
    <property type="nucleotide sequence ID" value="NZ_BAAAQF010000004.1"/>
</dbReference>
<organism evidence="2 3">
    <name type="scientific">Glycomyces endophyticus</name>
    <dbReference type="NCBI Taxonomy" id="480996"/>
    <lineage>
        <taxon>Bacteria</taxon>
        <taxon>Bacillati</taxon>
        <taxon>Actinomycetota</taxon>
        <taxon>Actinomycetes</taxon>
        <taxon>Glycomycetales</taxon>
        <taxon>Glycomycetaceae</taxon>
        <taxon>Glycomyces</taxon>
    </lineage>
</organism>
<sequence>MQQRIKSTFEPFGSVRLHLEDLERMVEAVQHYDQRSLTVTAEEDGGEYDMVSVAEIREHFTAPLHEVKITASSEDGGIHIRVSRGLAVIAAEGDTDRDQAALSRVRAVLERRRRRSQSKTTAIAVLLAAAVVAFAPNTFVPRAGVATEVLILVWNAIVLAPTIVWVSLILAGGNRNQLVPEYRRHTGRFWTANRDQVLVGLISSAAGAAIGFGFALLMLVVV</sequence>